<evidence type="ECO:0008006" key="13">
    <source>
        <dbReference type="Google" id="ProtNLM"/>
    </source>
</evidence>
<dbReference type="OrthoDB" id="430354at2759"/>
<dbReference type="Proteomes" id="UP000073492">
    <property type="component" value="Unassembled WGS sequence"/>
</dbReference>
<keyword evidence="6" id="KW-0735">Signal-anchor</keyword>
<dbReference type="GO" id="GO:0005794">
    <property type="term" value="C:Golgi apparatus"/>
    <property type="evidence" value="ECO:0007669"/>
    <property type="project" value="TreeGrafter"/>
</dbReference>
<keyword evidence="3" id="KW-0328">Glycosyltransferase</keyword>
<dbReference type="Gene3D" id="3.90.550.10">
    <property type="entry name" value="Spore Coat Polysaccharide Biosynthesis Protein SpsA, Chain A"/>
    <property type="match status" value="1"/>
</dbReference>
<dbReference type="SUPFAM" id="SSF53448">
    <property type="entry name" value="Nucleotide-diphospho-sugar transferases"/>
    <property type="match status" value="1"/>
</dbReference>
<protein>
    <recommendedName>
        <fullName evidence="13">Alpha-1,3-mannosyltransferase</fullName>
    </recommendedName>
</protein>
<dbReference type="GO" id="GO:0000033">
    <property type="term" value="F:alpha-1,3-mannosyltransferase activity"/>
    <property type="evidence" value="ECO:0007669"/>
    <property type="project" value="TreeGrafter"/>
</dbReference>
<evidence type="ECO:0000256" key="2">
    <source>
        <dbReference type="ARBA" id="ARBA00009105"/>
    </source>
</evidence>
<dbReference type="AlphaFoldDB" id="A0A139IAA9"/>
<evidence type="ECO:0000256" key="6">
    <source>
        <dbReference type="ARBA" id="ARBA00022968"/>
    </source>
</evidence>
<dbReference type="InterPro" id="IPR022751">
    <property type="entry name" value="Alpha_mannosyltransferase"/>
</dbReference>
<dbReference type="GO" id="GO:0006493">
    <property type="term" value="P:protein O-linked glycosylation"/>
    <property type="evidence" value="ECO:0007669"/>
    <property type="project" value="TreeGrafter"/>
</dbReference>
<keyword evidence="12" id="KW-1185">Reference proteome</keyword>
<evidence type="ECO:0000256" key="4">
    <source>
        <dbReference type="ARBA" id="ARBA00022679"/>
    </source>
</evidence>
<sequence>MARPLLLWSRLRRRLITCRLLACVITASLVLLLLPSPIVLSQPTANSRHPATHNSVPSDSIVHRHAARKVATEFQIPLSEQGQEDTRSREITSVPLRKQNTSNDIGDAEFTEAVLRLSDLIPDEAQMDSLLSPFPAAGDTALLRDLALKTRMFKKAFAAWESLHLDTGVHHIGLQNVIQRLRQIDAPELREAVSTYDRFRVFINSLASKLFPWTAPYFADHMILHASFYQRGRGIVFAAGSDQAEYLLTSIPGIRRLGCNLPIEIIYLGDDDLSEDARERLNAMPGVMTKDISPMVDDRGWTLKGWAAKPFAILYSSFREVIFIDADGLFLTNPEELFDDPQYRDTGALFFKDRSIMPENRRSWLRKALPKPMSHHIKENRFWTGESGHMQDSGVIVVDKWQHFVALLLTTRLNGPDRDGNQAGKKGVYEMVYGDKETFWLSWELAGDLDYAFYDGVAGIMGVLEKKSDIRAELGDESDKDEDVHGKSDDDSVEHRRKLIKDSKPPTPEAKRANSAAYTVCSPQLLHFSRTGRPMWFNGWVATNKFDDFDFQHFEVYMKESTMKRSKGAESSWKLQDRNVVCFTGEEYFEFNGQEQEILKALLESADKIDLELNE</sequence>
<evidence type="ECO:0000313" key="12">
    <source>
        <dbReference type="Proteomes" id="UP000073492"/>
    </source>
</evidence>
<organism evidence="11 12">
    <name type="scientific">Pseudocercospora musae</name>
    <dbReference type="NCBI Taxonomy" id="113226"/>
    <lineage>
        <taxon>Eukaryota</taxon>
        <taxon>Fungi</taxon>
        <taxon>Dikarya</taxon>
        <taxon>Ascomycota</taxon>
        <taxon>Pezizomycotina</taxon>
        <taxon>Dothideomycetes</taxon>
        <taxon>Dothideomycetidae</taxon>
        <taxon>Mycosphaerellales</taxon>
        <taxon>Mycosphaerellaceae</taxon>
        <taxon>Pseudocercospora</taxon>
    </lineage>
</organism>
<name>A0A139IAA9_9PEZI</name>
<evidence type="ECO:0000256" key="1">
    <source>
        <dbReference type="ARBA" id="ARBA00004606"/>
    </source>
</evidence>
<dbReference type="GO" id="GO:0016020">
    <property type="term" value="C:membrane"/>
    <property type="evidence" value="ECO:0007669"/>
    <property type="project" value="UniProtKB-SubCell"/>
</dbReference>
<keyword evidence="8" id="KW-0472">Membrane</keyword>
<comment type="similarity">
    <text evidence="2">Belongs to the MNN1/MNT family.</text>
</comment>
<keyword evidence="4" id="KW-0808">Transferase</keyword>
<feature type="compositionally biased region" description="Basic and acidic residues" evidence="10">
    <location>
        <begin position="482"/>
        <end position="512"/>
    </location>
</feature>
<evidence type="ECO:0000256" key="5">
    <source>
        <dbReference type="ARBA" id="ARBA00022692"/>
    </source>
</evidence>
<dbReference type="STRING" id="113226.A0A139IAA9"/>
<gene>
    <name evidence="11" type="ORF">AC579_7027</name>
</gene>
<comment type="caution">
    <text evidence="11">The sequence shown here is derived from an EMBL/GenBank/DDBJ whole genome shotgun (WGS) entry which is preliminary data.</text>
</comment>
<dbReference type="PANTHER" id="PTHR31392">
    <property type="entry name" value="ALPHA-1,3-MANNOSYLTRANSFERASE MNN1-RELATED"/>
    <property type="match status" value="1"/>
</dbReference>
<feature type="region of interest" description="Disordered" evidence="10">
    <location>
        <begin position="475"/>
        <end position="514"/>
    </location>
</feature>
<reference evidence="11 12" key="1">
    <citation type="submission" date="2015-07" db="EMBL/GenBank/DDBJ databases">
        <title>Comparative genomics of the Sigatoka disease complex on banana suggests a link between parallel evolutionary changes in Pseudocercospora fijiensis and Pseudocercospora eumusae and increased virulence on the banana host.</title>
        <authorList>
            <person name="Chang T.-C."/>
            <person name="Salvucci A."/>
            <person name="Crous P.W."/>
            <person name="Stergiopoulos I."/>
        </authorList>
    </citation>
    <scope>NUCLEOTIDE SEQUENCE [LARGE SCALE GENOMIC DNA]</scope>
    <source>
        <strain evidence="11 12">CBS 116634</strain>
    </source>
</reference>
<dbReference type="PANTHER" id="PTHR31392:SF1">
    <property type="entry name" value="ALPHA-1,3-MANNOSYLTRANSFERASE MNN1-RELATED"/>
    <property type="match status" value="1"/>
</dbReference>
<proteinExistence type="inferred from homology"/>
<evidence type="ECO:0000256" key="3">
    <source>
        <dbReference type="ARBA" id="ARBA00022676"/>
    </source>
</evidence>
<evidence type="ECO:0000256" key="10">
    <source>
        <dbReference type="SAM" id="MobiDB-lite"/>
    </source>
</evidence>
<dbReference type="EMBL" id="LFZO01000187">
    <property type="protein sequence ID" value="KXT11664.1"/>
    <property type="molecule type" value="Genomic_DNA"/>
</dbReference>
<comment type="subcellular location">
    <subcellularLocation>
        <location evidence="1">Membrane</location>
        <topology evidence="1">Single-pass type II membrane protein</topology>
    </subcellularLocation>
</comment>
<dbReference type="InterPro" id="IPR029044">
    <property type="entry name" value="Nucleotide-diphossugar_trans"/>
</dbReference>
<dbReference type="Pfam" id="PF11051">
    <property type="entry name" value="Mannosyl_trans3"/>
    <property type="match status" value="1"/>
</dbReference>
<evidence type="ECO:0000256" key="9">
    <source>
        <dbReference type="ARBA" id="ARBA00023180"/>
    </source>
</evidence>
<evidence type="ECO:0000256" key="7">
    <source>
        <dbReference type="ARBA" id="ARBA00022989"/>
    </source>
</evidence>
<evidence type="ECO:0000313" key="11">
    <source>
        <dbReference type="EMBL" id="KXT11664.1"/>
    </source>
</evidence>
<keyword evidence="9" id="KW-0325">Glycoprotein</keyword>
<keyword evidence="7" id="KW-1133">Transmembrane helix</keyword>
<accession>A0A139IAA9</accession>
<keyword evidence="5" id="KW-0812">Transmembrane</keyword>
<evidence type="ECO:0000256" key="8">
    <source>
        <dbReference type="ARBA" id="ARBA00023136"/>
    </source>
</evidence>